<feature type="region of interest" description="Disordered" evidence="1">
    <location>
        <begin position="1"/>
        <end position="89"/>
    </location>
</feature>
<feature type="compositionally biased region" description="Gly residues" evidence="1">
    <location>
        <begin position="60"/>
        <end position="80"/>
    </location>
</feature>
<feature type="compositionally biased region" description="Polar residues" evidence="1">
    <location>
        <begin position="49"/>
        <end position="58"/>
    </location>
</feature>
<reference evidence="2" key="1">
    <citation type="submission" date="2019-08" db="EMBL/GenBank/DDBJ databases">
        <authorList>
            <person name="Beers A.L."/>
            <person name="Becker A.J."/>
            <person name="Leyhe M.J."/>
            <person name="Li C.M."/>
            <person name="Maas J.R."/>
            <person name="Resendiz-Medina K.E."/>
            <person name="Seggerman F.M."/>
            <person name="Taylor S.B."/>
            <person name="Friedman J.A."/>
            <person name="Miller J.M."/>
            <person name="Boury N.M."/>
            <person name="Peters N.T."/>
            <person name="Gurney S.M.R."/>
            <person name="Garlena R.A."/>
            <person name="Russell D.A."/>
            <person name="Pope W.H."/>
            <person name="Jacobs-Sera D."/>
            <person name="Hatfull G.F."/>
        </authorList>
    </citation>
    <scope>NUCLEOTIDE SEQUENCE [LARGE SCALE GENOMIC DNA]</scope>
</reference>
<evidence type="ECO:0000313" key="2">
    <source>
        <dbReference type="EMBL" id="QFG04965.1"/>
    </source>
</evidence>
<gene>
    <name evidence="2" type="primary">43</name>
    <name evidence="2" type="ORF">SEA_PHRIEDRICE_43</name>
</gene>
<proteinExistence type="predicted"/>
<organism evidence="2 3">
    <name type="scientific">Microbacterium phage PhriedRice</name>
    <dbReference type="NCBI Taxonomy" id="2652407"/>
    <lineage>
        <taxon>Viruses</taxon>
        <taxon>Duplodnaviria</taxon>
        <taxon>Heunggongvirae</taxon>
        <taxon>Uroviricota</taxon>
        <taxon>Caudoviricetes</taxon>
        <taxon>Eekayvirinae</taxon>
        <taxon>Akonivirus</taxon>
        <taxon>Akonivirus phedro</taxon>
    </lineage>
</organism>
<dbReference type="Proteomes" id="UP000326946">
    <property type="component" value="Segment"/>
</dbReference>
<name>A0A5J6T9M4_9CAUD</name>
<evidence type="ECO:0000313" key="3">
    <source>
        <dbReference type="Proteomes" id="UP000326946"/>
    </source>
</evidence>
<evidence type="ECO:0000256" key="1">
    <source>
        <dbReference type="SAM" id="MobiDB-lite"/>
    </source>
</evidence>
<protein>
    <submittedName>
        <fullName evidence="2">Uncharacterized protein</fullName>
    </submittedName>
</protein>
<feature type="compositionally biased region" description="Low complexity" evidence="1">
    <location>
        <begin position="35"/>
        <end position="48"/>
    </location>
</feature>
<dbReference type="EMBL" id="MN310546">
    <property type="protein sequence ID" value="QFG04965.1"/>
    <property type="molecule type" value="Genomic_DNA"/>
</dbReference>
<accession>A0A5J6T9M4</accession>
<sequence>MGLIDDLVRNFTGGGSSSTPKSSGALRKASASVSRPAPANRQPAQQQPKFTSVLSEQPTGRGGGGGGGRGMVGMSIGGGFKPTEKEDEPVNQDPMEMFLYGQNKQGREKTEEARNSKFNFWDDLGAYFTTPVEGSIFTSPGIAGAAQRKEDAENARTEAGLKPGDVPSNEQLKQLGQDDELVNVDGDLLPLNNSPQGNAQLIGQAAQVDKASARDEYADSLTTRNITVRELSDAEWAALTPEQQRSVLSTWALYQASLEDQELGASVADAEEGYADTVNSMFTNKGGSDTYAPNTVRTLQELGYTNENADLDQFLDRSALPSYEDILGQTSDRSAENRQATSAAFSGSSLFSSEGITTALAEGQSLIDALRVSGSVSDDFKRLTGVSGDYSSLTEDDFDSLNTLFNNLSNRDVLSRMSTDPELNARITSYIDEANAMYGPELVSRYFDDVAKTVNDPAYLTYDEFVQNWMEG</sequence>